<evidence type="ECO:0000256" key="2">
    <source>
        <dbReference type="SAM" id="SignalP"/>
    </source>
</evidence>
<name>A0AAE3KG02_9PSEU</name>
<dbReference type="InterPro" id="IPR045770">
    <property type="entry name" value="DUF6223"/>
</dbReference>
<dbReference type="RefSeq" id="WP_253769318.1">
    <property type="nucleotide sequence ID" value="NZ_JAMTCK010000004.1"/>
</dbReference>
<dbReference type="EMBL" id="JAMTCK010000004">
    <property type="protein sequence ID" value="MCP2164959.1"/>
    <property type="molecule type" value="Genomic_DNA"/>
</dbReference>
<keyword evidence="1" id="KW-0812">Transmembrane</keyword>
<sequence>MFVRHPLIATAAPLGALGLAAPEAAHASAHVVAHEAAVGVLTLSTGRLGAIVAAVLGLVGAAIGARALSRSGRGPGTGNRLGGTVAGMVLGLVGVVLGGLVAATSSGGLGTGNGLGGAIVAMMLGLAGVVLGGLARTRSRRTG</sequence>
<feature type="signal peptide" evidence="2">
    <location>
        <begin position="1"/>
        <end position="27"/>
    </location>
</feature>
<proteinExistence type="predicted"/>
<evidence type="ECO:0000313" key="4">
    <source>
        <dbReference type="Proteomes" id="UP001206128"/>
    </source>
</evidence>
<feature type="transmembrane region" description="Helical" evidence="1">
    <location>
        <begin position="81"/>
        <end position="103"/>
    </location>
</feature>
<comment type="caution">
    <text evidence="3">The sequence shown here is derived from an EMBL/GenBank/DDBJ whole genome shotgun (WGS) entry which is preliminary data.</text>
</comment>
<keyword evidence="2" id="KW-0732">Signal</keyword>
<feature type="transmembrane region" description="Helical" evidence="1">
    <location>
        <begin position="51"/>
        <end position="69"/>
    </location>
</feature>
<evidence type="ECO:0000256" key="1">
    <source>
        <dbReference type="SAM" id="Phobius"/>
    </source>
</evidence>
<dbReference type="AlphaFoldDB" id="A0AAE3KG02"/>
<accession>A0AAE3KG02</accession>
<keyword evidence="1" id="KW-0472">Membrane</keyword>
<gene>
    <name evidence="3" type="ORF">LX83_001808</name>
</gene>
<feature type="chain" id="PRO_5042027249" evidence="2">
    <location>
        <begin position="28"/>
        <end position="143"/>
    </location>
</feature>
<feature type="transmembrane region" description="Helical" evidence="1">
    <location>
        <begin position="115"/>
        <end position="135"/>
    </location>
</feature>
<reference evidence="3" key="1">
    <citation type="submission" date="2022-06" db="EMBL/GenBank/DDBJ databases">
        <title>Genomic Encyclopedia of Archaeal and Bacterial Type Strains, Phase II (KMG-II): from individual species to whole genera.</title>
        <authorList>
            <person name="Goeker M."/>
        </authorList>
    </citation>
    <scope>NUCLEOTIDE SEQUENCE</scope>
    <source>
        <strain evidence="3">DSM 43935</strain>
    </source>
</reference>
<keyword evidence="4" id="KW-1185">Reference proteome</keyword>
<evidence type="ECO:0000313" key="3">
    <source>
        <dbReference type="EMBL" id="MCP2164959.1"/>
    </source>
</evidence>
<protein>
    <submittedName>
        <fullName evidence="3">Uncharacterized protein</fullName>
    </submittedName>
</protein>
<dbReference type="Proteomes" id="UP001206128">
    <property type="component" value="Unassembled WGS sequence"/>
</dbReference>
<dbReference type="Pfam" id="PF19733">
    <property type="entry name" value="DUF6223"/>
    <property type="match status" value="1"/>
</dbReference>
<organism evidence="3 4">
    <name type="scientific">Goodfellowiella coeruleoviolacea</name>
    <dbReference type="NCBI Taxonomy" id="334858"/>
    <lineage>
        <taxon>Bacteria</taxon>
        <taxon>Bacillati</taxon>
        <taxon>Actinomycetota</taxon>
        <taxon>Actinomycetes</taxon>
        <taxon>Pseudonocardiales</taxon>
        <taxon>Pseudonocardiaceae</taxon>
        <taxon>Goodfellowiella</taxon>
    </lineage>
</organism>
<keyword evidence="1" id="KW-1133">Transmembrane helix</keyword>